<dbReference type="GO" id="GO:0030170">
    <property type="term" value="F:pyridoxal phosphate binding"/>
    <property type="evidence" value="ECO:0007669"/>
    <property type="project" value="InterPro"/>
</dbReference>
<dbReference type="FunFam" id="3.40.640.10:FF:000017">
    <property type="entry name" value="Glutamate decarboxylase"/>
    <property type="match status" value="1"/>
</dbReference>
<organism evidence="11 12">
    <name type="scientific">Alectoria fallacina</name>
    <dbReference type="NCBI Taxonomy" id="1903189"/>
    <lineage>
        <taxon>Eukaryota</taxon>
        <taxon>Fungi</taxon>
        <taxon>Dikarya</taxon>
        <taxon>Ascomycota</taxon>
        <taxon>Pezizomycotina</taxon>
        <taxon>Lecanoromycetes</taxon>
        <taxon>OSLEUM clade</taxon>
        <taxon>Lecanoromycetidae</taxon>
        <taxon>Lecanorales</taxon>
        <taxon>Lecanorineae</taxon>
        <taxon>Parmeliaceae</taxon>
        <taxon>Alectoria</taxon>
    </lineage>
</organism>
<accession>A0A8H3J7A4</accession>
<dbReference type="InterPro" id="IPR002129">
    <property type="entry name" value="PyrdxlP-dep_de-COase"/>
</dbReference>
<dbReference type="Proteomes" id="UP000664203">
    <property type="component" value="Unassembled WGS sequence"/>
</dbReference>
<evidence type="ECO:0000256" key="5">
    <source>
        <dbReference type="ARBA" id="ARBA00023239"/>
    </source>
</evidence>
<dbReference type="OrthoDB" id="5152799at2759"/>
<dbReference type="InterPro" id="IPR015424">
    <property type="entry name" value="PyrdxlP-dep_Trfase"/>
</dbReference>
<dbReference type="EC" id="4.1.1.15" evidence="3 9"/>
<dbReference type="Gene3D" id="3.40.640.10">
    <property type="entry name" value="Type I PLP-dependent aspartate aminotransferase-like (Major domain)"/>
    <property type="match status" value="1"/>
</dbReference>
<evidence type="ECO:0000256" key="7">
    <source>
        <dbReference type="PIRSR" id="PIRSR602129-50"/>
    </source>
</evidence>
<keyword evidence="9" id="KW-0210">Decarboxylase</keyword>
<sequence>MSLARHVDPDQIIQTLHDHPSISPTQAPLNCLGKAHKHHVYSKSALSTMTPYSSRYASQQEISKFKIPKEGEKAEAVAQMLKDELDLDGRPNLNLASFVGTYMEREAEALMVENLSKNMSDADEYPAMMAMHARCVSIISHLWGVQKGETAIGSATTGSSEAIHLGGLAMKRRWQEKRDAEGKDKTKPNIIMGSNAQVALEKFARYFEVEARILDVSQKSNYRLDPELVKNNIDENTIGVFVIMGSTYTGHYEPVEEISKILDEYEEKTGNDIPIHVDAASGGFIAPFTYAHAGGPKWDFALPRVKSINTSGHKFGLVYAGVGWIIWRDESFLPKHLIFELHYLGGTEESYTLNFSRPGAQIIAQYYNLIHLGFDGFRAIMENCLSNARLLSKSLEATSWYTCVSDIHRKNKDVFNEEAETSANYVAGLPVVAFRFSDAFKTDYSHVKQENVSTLLRAKQYIIPNYPLPPKEDKTEILRVVVRESMSLDLLDRLITDIIAVTEQLMNSDPMDLSAFQPGATTIEKQHQSKGFDHANKHKAERPMSKGVHRTVC</sequence>
<evidence type="ECO:0000313" key="11">
    <source>
        <dbReference type="EMBL" id="CAF9941834.1"/>
    </source>
</evidence>
<dbReference type="Pfam" id="PF00282">
    <property type="entry name" value="Pyridoxal_deC"/>
    <property type="match status" value="1"/>
</dbReference>
<dbReference type="GO" id="GO:0006538">
    <property type="term" value="P:L-glutamate catabolic process"/>
    <property type="evidence" value="ECO:0007669"/>
    <property type="project" value="TreeGrafter"/>
</dbReference>
<evidence type="ECO:0000256" key="9">
    <source>
        <dbReference type="RuleBase" id="RU361171"/>
    </source>
</evidence>
<dbReference type="Gene3D" id="4.10.280.50">
    <property type="match status" value="1"/>
</dbReference>
<keyword evidence="5 8" id="KW-0456">Lyase</keyword>
<feature type="region of interest" description="Disordered" evidence="10">
    <location>
        <begin position="529"/>
        <end position="553"/>
    </location>
</feature>
<dbReference type="GO" id="GO:0005829">
    <property type="term" value="C:cytosol"/>
    <property type="evidence" value="ECO:0007669"/>
    <property type="project" value="TreeGrafter"/>
</dbReference>
<dbReference type="EMBL" id="CAJPDR010000691">
    <property type="protein sequence ID" value="CAF9941834.1"/>
    <property type="molecule type" value="Genomic_DNA"/>
</dbReference>
<dbReference type="GO" id="GO:0004351">
    <property type="term" value="F:glutamate decarboxylase activity"/>
    <property type="evidence" value="ECO:0007669"/>
    <property type="project" value="UniProtKB-EC"/>
</dbReference>
<comment type="cofactor">
    <cofactor evidence="1 7 8">
        <name>pyridoxal 5'-phosphate</name>
        <dbReference type="ChEBI" id="CHEBI:597326"/>
    </cofactor>
</comment>
<comment type="caution">
    <text evidence="11">The sequence shown here is derived from an EMBL/GenBank/DDBJ whole genome shotgun (WGS) entry which is preliminary data.</text>
</comment>
<comment type="catalytic activity">
    <reaction evidence="6 9">
        <text>L-glutamate + H(+) = 4-aminobutanoate + CO2</text>
        <dbReference type="Rhea" id="RHEA:17785"/>
        <dbReference type="ChEBI" id="CHEBI:15378"/>
        <dbReference type="ChEBI" id="CHEBI:16526"/>
        <dbReference type="ChEBI" id="CHEBI:29985"/>
        <dbReference type="ChEBI" id="CHEBI:59888"/>
        <dbReference type="EC" id="4.1.1.15"/>
    </reaction>
</comment>
<evidence type="ECO:0000256" key="3">
    <source>
        <dbReference type="ARBA" id="ARBA00012421"/>
    </source>
</evidence>
<dbReference type="NCBIfam" id="TIGR01788">
    <property type="entry name" value="Glu-decarb-GAD"/>
    <property type="match status" value="1"/>
</dbReference>
<reference evidence="11" key="1">
    <citation type="submission" date="2021-03" db="EMBL/GenBank/DDBJ databases">
        <authorList>
            <person name="Tagirdzhanova G."/>
        </authorList>
    </citation>
    <scope>NUCLEOTIDE SEQUENCE</scope>
</reference>
<evidence type="ECO:0000256" key="8">
    <source>
        <dbReference type="RuleBase" id="RU000382"/>
    </source>
</evidence>
<evidence type="ECO:0000256" key="10">
    <source>
        <dbReference type="SAM" id="MobiDB-lite"/>
    </source>
</evidence>
<proteinExistence type="inferred from homology"/>
<feature type="modified residue" description="N6-(pyridoxal phosphate)lysine" evidence="7">
    <location>
        <position position="314"/>
    </location>
</feature>
<protein>
    <recommendedName>
        <fullName evidence="3 9">Glutamate decarboxylase</fullName>
        <ecNumber evidence="3 9">4.1.1.15</ecNumber>
    </recommendedName>
</protein>
<dbReference type="Gene3D" id="3.90.1150.160">
    <property type="match status" value="1"/>
</dbReference>
<evidence type="ECO:0000256" key="6">
    <source>
        <dbReference type="ARBA" id="ARBA00048868"/>
    </source>
</evidence>
<dbReference type="PANTHER" id="PTHR43321:SF3">
    <property type="entry name" value="GLUTAMATE DECARBOXYLASE"/>
    <property type="match status" value="1"/>
</dbReference>
<dbReference type="FunFam" id="4.10.280.50:FF:000001">
    <property type="entry name" value="Glutamate decarboxylase"/>
    <property type="match status" value="1"/>
</dbReference>
<keyword evidence="12" id="KW-1185">Reference proteome</keyword>
<evidence type="ECO:0000256" key="4">
    <source>
        <dbReference type="ARBA" id="ARBA00022898"/>
    </source>
</evidence>
<keyword evidence="4 7" id="KW-0663">Pyridoxal phosphate</keyword>
<name>A0A8H3J7A4_9LECA</name>
<dbReference type="InterPro" id="IPR015421">
    <property type="entry name" value="PyrdxlP-dep_Trfase_major"/>
</dbReference>
<dbReference type="PANTHER" id="PTHR43321">
    <property type="entry name" value="GLUTAMATE DECARBOXYLASE"/>
    <property type="match status" value="1"/>
</dbReference>
<comment type="similarity">
    <text evidence="2 8">Belongs to the group II decarboxylase family.</text>
</comment>
<dbReference type="SUPFAM" id="SSF53383">
    <property type="entry name" value="PLP-dependent transferases"/>
    <property type="match status" value="1"/>
</dbReference>
<evidence type="ECO:0000256" key="1">
    <source>
        <dbReference type="ARBA" id="ARBA00001933"/>
    </source>
</evidence>
<gene>
    <name evidence="11" type="ORF">ALECFALPRED_009352</name>
</gene>
<dbReference type="AlphaFoldDB" id="A0A8H3J7A4"/>
<evidence type="ECO:0000256" key="2">
    <source>
        <dbReference type="ARBA" id="ARBA00009533"/>
    </source>
</evidence>
<dbReference type="InterPro" id="IPR010107">
    <property type="entry name" value="Glutamate_decarboxylase"/>
</dbReference>
<evidence type="ECO:0000313" key="12">
    <source>
        <dbReference type="Proteomes" id="UP000664203"/>
    </source>
</evidence>